<keyword evidence="1" id="KW-0732">Signal</keyword>
<sequence length="243" mass="25137">MRTPARSKIRLAAAALIALAALSGCGSASAPSAPTGVDGLVVPTPDPRPSDFVDAIDNPWFPLLPGARWEYDVARATTEELVLEVEPGGEIAGVPTTVLVRTSSDGTVVRDHYAQDTEGNVWWFGREADTGAWEAGVDGAEAGLAMPAEPRRGDGFVSGRAGGEDEVASVVAVGDVVDVPLGEYDDTVTLEVVDSGFTRRDVYARGIGLVRTGEAGLTVFDGASASSLRSAALPRTRLASVDG</sequence>
<protein>
    <submittedName>
        <fullName evidence="2">Uncharacterized protein</fullName>
    </submittedName>
</protein>
<dbReference type="Proteomes" id="UP000662818">
    <property type="component" value="Chromosome"/>
</dbReference>
<evidence type="ECO:0000256" key="1">
    <source>
        <dbReference type="SAM" id="SignalP"/>
    </source>
</evidence>
<keyword evidence="3" id="KW-1185">Reference proteome</keyword>
<evidence type="ECO:0000313" key="3">
    <source>
        <dbReference type="Proteomes" id="UP000662818"/>
    </source>
</evidence>
<dbReference type="PROSITE" id="PS51257">
    <property type="entry name" value="PROKAR_LIPOPROTEIN"/>
    <property type="match status" value="1"/>
</dbReference>
<name>A0ABX7PPW5_9ACTN</name>
<organism evidence="2 3">
    <name type="scientific">Nocardioides aromaticivorans</name>
    <dbReference type="NCBI Taxonomy" id="200618"/>
    <lineage>
        <taxon>Bacteria</taxon>
        <taxon>Bacillati</taxon>
        <taxon>Actinomycetota</taxon>
        <taxon>Actinomycetes</taxon>
        <taxon>Propionibacteriales</taxon>
        <taxon>Nocardioidaceae</taxon>
        <taxon>Nocardioides</taxon>
    </lineage>
</organism>
<proteinExistence type="predicted"/>
<feature type="signal peptide" evidence="1">
    <location>
        <begin position="1"/>
        <end position="30"/>
    </location>
</feature>
<gene>
    <name evidence="2" type="ORF">CFH99_19035</name>
</gene>
<dbReference type="RefSeq" id="WP_207006586.1">
    <property type="nucleotide sequence ID" value="NZ_CP022295.1"/>
</dbReference>
<accession>A0ABX7PPW5</accession>
<dbReference type="EMBL" id="CP022295">
    <property type="protein sequence ID" value="QSR27722.1"/>
    <property type="molecule type" value="Genomic_DNA"/>
</dbReference>
<feature type="chain" id="PRO_5047388182" evidence="1">
    <location>
        <begin position="31"/>
        <end position="243"/>
    </location>
</feature>
<evidence type="ECO:0000313" key="2">
    <source>
        <dbReference type="EMBL" id="QSR27722.1"/>
    </source>
</evidence>
<reference evidence="2 3" key="1">
    <citation type="submission" date="2017-06" db="EMBL/GenBank/DDBJ databases">
        <title>Complete Genome Sequence of the Soil Carbazole-Degrading Bacterium Nocardioides aromaticivorans IC177.</title>
        <authorList>
            <person name="Vejarano F."/>
            <person name="Suzuki-Minakuchi C."/>
            <person name="Ohtsubo Y."/>
            <person name="Tsuda M."/>
            <person name="Okada K."/>
            <person name="Nojiri H."/>
        </authorList>
    </citation>
    <scope>NUCLEOTIDE SEQUENCE [LARGE SCALE GENOMIC DNA]</scope>
    <source>
        <strain evidence="2 3">IC177</strain>
    </source>
</reference>